<evidence type="ECO:0000256" key="11">
    <source>
        <dbReference type="SAM" id="MobiDB-lite"/>
    </source>
</evidence>
<dbReference type="Gene3D" id="3.30.565.10">
    <property type="entry name" value="Histidine kinase-like ATPase, C-terminal domain"/>
    <property type="match status" value="1"/>
</dbReference>
<dbReference type="RefSeq" id="WP_123222030.1">
    <property type="nucleotide sequence ID" value="NZ_RJSF01000019.1"/>
</dbReference>
<evidence type="ECO:0000256" key="12">
    <source>
        <dbReference type="SAM" id="Phobius"/>
    </source>
</evidence>
<feature type="domain" description="Histidine kinase" evidence="13">
    <location>
        <begin position="135"/>
        <end position="356"/>
    </location>
</feature>
<keyword evidence="12" id="KW-0472">Membrane</keyword>
<evidence type="ECO:0000256" key="6">
    <source>
        <dbReference type="ARBA" id="ARBA00022679"/>
    </source>
</evidence>
<dbReference type="PANTHER" id="PTHR44936">
    <property type="entry name" value="SENSOR PROTEIN CREC"/>
    <property type="match status" value="1"/>
</dbReference>
<dbReference type="InterPro" id="IPR036890">
    <property type="entry name" value="HATPase_C_sf"/>
</dbReference>
<dbReference type="InterPro" id="IPR003661">
    <property type="entry name" value="HisK_dim/P_dom"/>
</dbReference>
<feature type="transmembrane region" description="Helical" evidence="12">
    <location>
        <begin position="59"/>
        <end position="76"/>
    </location>
</feature>
<evidence type="ECO:0000256" key="5">
    <source>
        <dbReference type="ARBA" id="ARBA00022553"/>
    </source>
</evidence>
<feature type="compositionally biased region" description="Basic residues" evidence="11">
    <location>
        <begin position="399"/>
        <end position="411"/>
    </location>
</feature>
<dbReference type="GO" id="GO:0005524">
    <property type="term" value="F:ATP binding"/>
    <property type="evidence" value="ECO:0007669"/>
    <property type="project" value="UniProtKB-KW"/>
</dbReference>
<evidence type="ECO:0000256" key="4">
    <source>
        <dbReference type="ARBA" id="ARBA00022475"/>
    </source>
</evidence>
<dbReference type="PROSITE" id="PS50109">
    <property type="entry name" value="HIS_KIN"/>
    <property type="match status" value="1"/>
</dbReference>
<sequence>MRASWAAGQSRLYVPWIGFAAVCTLLMCLLPGEETVPYHLAWIGLALAYGIEAWPWARTVYAVIVFTICTGAVIVVRASTQVIGWGETAEIPLMSILVLLVLWNVRKRQVAYGELSRLAEQERARAVQREQLNRMTSHEMRTPATIALGYVDMLLKNETDERVRSDLRVIGDELSRLVLVADRVMRMIRVHDHVAFQRQDLAALVRETGERWSVVAERNWVVTCEPIELDCSAERLRACLDTLVENALRYTEDGDTVRIFGRRAGGAVTIGVADSGPGMDPQQVQAVNRGRLAASAQDPDLAQTQDQDYVAEDPKAQTGLGLALVRETARARGGRVVAGVSAEGGAVVMMVLPLGVRGPAPQHGGVDTAIRPGPPYAEPGPPPGHGAPIGSGRTSTVRGARRRARKSVTSA</sequence>
<evidence type="ECO:0000259" key="13">
    <source>
        <dbReference type="PROSITE" id="PS50109"/>
    </source>
</evidence>
<evidence type="ECO:0000313" key="14">
    <source>
        <dbReference type="EMBL" id="RNM15779.1"/>
    </source>
</evidence>
<feature type="region of interest" description="Disordered" evidence="11">
    <location>
        <begin position="362"/>
        <end position="411"/>
    </location>
</feature>
<dbReference type="SUPFAM" id="SSF55874">
    <property type="entry name" value="ATPase domain of HSP90 chaperone/DNA topoisomerase II/histidine kinase"/>
    <property type="match status" value="1"/>
</dbReference>
<keyword evidence="8 14" id="KW-0418">Kinase</keyword>
<dbReference type="PANTHER" id="PTHR44936:SF10">
    <property type="entry name" value="SENSOR PROTEIN RSTB"/>
    <property type="match status" value="1"/>
</dbReference>
<evidence type="ECO:0000256" key="1">
    <source>
        <dbReference type="ARBA" id="ARBA00000085"/>
    </source>
</evidence>
<keyword evidence="7" id="KW-0547">Nucleotide-binding</keyword>
<dbReference type="SUPFAM" id="SSF47384">
    <property type="entry name" value="Homodimeric domain of signal transducing histidine kinase"/>
    <property type="match status" value="1"/>
</dbReference>
<evidence type="ECO:0000256" key="3">
    <source>
        <dbReference type="ARBA" id="ARBA00012438"/>
    </source>
</evidence>
<feature type="transmembrane region" description="Helical" evidence="12">
    <location>
        <begin position="12"/>
        <end position="32"/>
    </location>
</feature>
<dbReference type="SMART" id="SM00387">
    <property type="entry name" value="HATPase_c"/>
    <property type="match status" value="1"/>
</dbReference>
<keyword evidence="10" id="KW-0902">Two-component regulatory system</keyword>
<gene>
    <name evidence="14" type="ORF">EFL26_06245</name>
</gene>
<keyword evidence="5" id="KW-0597">Phosphoprotein</keyword>
<dbReference type="InterPro" id="IPR005467">
    <property type="entry name" value="His_kinase_dom"/>
</dbReference>
<reference evidence="14 15" key="1">
    <citation type="submission" date="2018-11" db="EMBL/GenBank/DDBJ databases">
        <authorList>
            <person name="Li F."/>
        </authorList>
    </citation>
    <scope>NUCLEOTIDE SEQUENCE [LARGE SCALE GENOMIC DNA]</scope>
    <source>
        <strain evidence="14 15">Gsoil 818</strain>
    </source>
</reference>
<dbReference type="InterPro" id="IPR004358">
    <property type="entry name" value="Sig_transdc_His_kin-like_C"/>
</dbReference>
<keyword evidence="15" id="KW-1185">Reference proteome</keyword>
<organism evidence="14 15">
    <name type="scientific">Nocardioides pocheonensis</name>
    <dbReference type="NCBI Taxonomy" id="661485"/>
    <lineage>
        <taxon>Bacteria</taxon>
        <taxon>Bacillati</taxon>
        <taxon>Actinomycetota</taxon>
        <taxon>Actinomycetes</taxon>
        <taxon>Propionibacteriales</taxon>
        <taxon>Nocardioidaceae</taxon>
        <taxon>Nocardioides</taxon>
    </lineage>
</organism>
<dbReference type="Pfam" id="PF00512">
    <property type="entry name" value="HisKA"/>
    <property type="match status" value="1"/>
</dbReference>
<dbReference type="GO" id="GO:0005886">
    <property type="term" value="C:plasma membrane"/>
    <property type="evidence" value="ECO:0007669"/>
    <property type="project" value="UniProtKB-SubCell"/>
</dbReference>
<dbReference type="PRINTS" id="PR00344">
    <property type="entry name" value="BCTRLSENSOR"/>
</dbReference>
<keyword evidence="9" id="KW-0067">ATP-binding</keyword>
<dbReference type="Proteomes" id="UP000279994">
    <property type="component" value="Unassembled WGS sequence"/>
</dbReference>
<dbReference type="EMBL" id="RJSF01000019">
    <property type="protein sequence ID" value="RNM15779.1"/>
    <property type="molecule type" value="Genomic_DNA"/>
</dbReference>
<dbReference type="Pfam" id="PF02518">
    <property type="entry name" value="HATPase_c"/>
    <property type="match status" value="1"/>
</dbReference>
<accession>A0A3N0GTN2</accession>
<evidence type="ECO:0000256" key="7">
    <source>
        <dbReference type="ARBA" id="ARBA00022741"/>
    </source>
</evidence>
<comment type="caution">
    <text evidence="14">The sequence shown here is derived from an EMBL/GenBank/DDBJ whole genome shotgun (WGS) entry which is preliminary data.</text>
</comment>
<feature type="compositionally biased region" description="Pro residues" evidence="11">
    <location>
        <begin position="372"/>
        <end position="385"/>
    </location>
</feature>
<dbReference type="InterPro" id="IPR003594">
    <property type="entry name" value="HATPase_dom"/>
</dbReference>
<name>A0A3N0GTN2_9ACTN</name>
<dbReference type="OrthoDB" id="5241402at2"/>
<evidence type="ECO:0000256" key="8">
    <source>
        <dbReference type="ARBA" id="ARBA00022777"/>
    </source>
</evidence>
<keyword evidence="4" id="KW-1003">Cell membrane</keyword>
<evidence type="ECO:0000313" key="15">
    <source>
        <dbReference type="Proteomes" id="UP000279994"/>
    </source>
</evidence>
<protein>
    <recommendedName>
        <fullName evidence="3">histidine kinase</fullName>
        <ecNumber evidence="3">2.7.13.3</ecNumber>
    </recommendedName>
</protein>
<dbReference type="SMART" id="SM00388">
    <property type="entry name" value="HisKA"/>
    <property type="match status" value="1"/>
</dbReference>
<dbReference type="Gene3D" id="1.10.287.130">
    <property type="match status" value="1"/>
</dbReference>
<keyword evidence="12" id="KW-1133">Transmembrane helix</keyword>
<dbReference type="GO" id="GO:0000155">
    <property type="term" value="F:phosphorelay sensor kinase activity"/>
    <property type="evidence" value="ECO:0007669"/>
    <property type="project" value="InterPro"/>
</dbReference>
<dbReference type="EC" id="2.7.13.3" evidence="3"/>
<evidence type="ECO:0000256" key="10">
    <source>
        <dbReference type="ARBA" id="ARBA00023012"/>
    </source>
</evidence>
<evidence type="ECO:0000256" key="9">
    <source>
        <dbReference type="ARBA" id="ARBA00022840"/>
    </source>
</evidence>
<keyword evidence="6" id="KW-0808">Transferase</keyword>
<feature type="transmembrane region" description="Helical" evidence="12">
    <location>
        <begin position="82"/>
        <end position="103"/>
    </location>
</feature>
<dbReference type="InterPro" id="IPR050980">
    <property type="entry name" value="2C_sensor_his_kinase"/>
</dbReference>
<comment type="catalytic activity">
    <reaction evidence="1">
        <text>ATP + protein L-histidine = ADP + protein N-phospho-L-histidine.</text>
        <dbReference type="EC" id="2.7.13.3"/>
    </reaction>
</comment>
<proteinExistence type="predicted"/>
<dbReference type="AlphaFoldDB" id="A0A3N0GTN2"/>
<keyword evidence="12" id="KW-0812">Transmembrane</keyword>
<evidence type="ECO:0000256" key="2">
    <source>
        <dbReference type="ARBA" id="ARBA00004651"/>
    </source>
</evidence>
<comment type="subcellular location">
    <subcellularLocation>
        <location evidence="2">Cell membrane</location>
        <topology evidence="2">Multi-pass membrane protein</topology>
    </subcellularLocation>
</comment>
<dbReference type="InterPro" id="IPR036097">
    <property type="entry name" value="HisK_dim/P_sf"/>
</dbReference>
<dbReference type="CDD" id="cd00082">
    <property type="entry name" value="HisKA"/>
    <property type="match status" value="1"/>
</dbReference>